<protein>
    <recommendedName>
        <fullName evidence="5">Thiamine diphosphokinase</fullName>
        <ecNumber evidence="5">2.7.6.2</ecNumber>
    </recommendedName>
</protein>
<reference evidence="9 11" key="2">
    <citation type="submission" date="2019-04" db="EMBL/GenBank/DDBJ databases">
        <title>Microbes associate with the intestines of laboratory mice.</title>
        <authorList>
            <person name="Navarre W."/>
            <person name="Wong E."/>
            <person name="Huang K."/>
            <person name="Tropini C."/>
            <person name="Ng K."/>
            <person name="Yu B."/>
        </authorList>
    </citation>
    <scope>NUCLEOTIDE SEQUENCE [LARGE SCALE GENOMIC DNA]</scope>
    <source>
        <strain evidence="9 11">NM39_I3</strain>
    </source>
</reference>
<dbReference type="PANTHER" id="PTHR41299">
    <property type="entry name" value="THIAMINE PYROPHOSPHOKINASE"/>
    <property type="match status" value="1"/>
</dbReference>
<dbReference type="GO" id="GO:0016301">
    <property type="term" value="F:kinase activity"/>
    <property type="evidence" value="ECO:0007669"/>
    <property type="project" value="UniProtKB-KW"/>
</dbReference>
<evidence type="ECO:0000313" key="8">
    <source>
        <dbReference type="EMBL" id="RLT72518.1"/>
    </source>
</evidence>
<evidence type="ECO:0000256" key="4">
    <source>
        <dbReference type="ARBA" id="ARBA00022840"/>
    </source>
</evidence>
<dbReference type="GO" id="GO:0004788">
    <property type="term" value="F:thiamine diphosphokinase activity"/>
    <property type="evidence" value="ECO:0007669"/>
    <property type="project" value="UniProtKB-UniRule"/>
</dbReference>
<dbReference type="InterPro" id="IPR053149">
    <property type="entry name" value="TPK"/>
</dbReference>
<dbReference type="SUPFAM" id="SSF63999">
    <property type="entry name" value="Thiamin pyrophosphokinase, catalytic domain"/>
    <property type="match status" value="1"/>
</dbReference>
<feature type="domain" description="Thiamin pyrophosphokinase catalytic" evidence="6">
    <location>
        <begin position="28"/>
        <end position="124"/>
    </location>
</feature>
<evidence type="ECO:0000256" key="5">
    <source>
        <dbReference type="NCBIfam" id="TIGR01378"/>
    </source>
</evidence>
<organism evidence="8 10">
    <name type="scientific">Parabacteroides distasonis</name>
    <dbReference type="NCBI Taxonomy" id="823"/>
    <lineage>
        <taxon>Bacteria</taxon>
        <taxon>Pseudomonadati</taxon>
        <taxon>Bacteroidota</taxon>
        <taxon>Bacteroidia</taxon>
        <taxon>Bacteroidales</taxon>
        <taxon>Tannerellaceae</taxon>
        <taxon>Parabacteroides</taxon>
    </lineage>
</organism>
<dbReference type="Pfam" id="PF04263">
    <property type="entry name" value="TPK_catalytic"/>
    <property type="match status" value="1"/>
</dbReference>
<keyword evidence="1 8" id="KW-0808">Transferase</keyword>
<dbReference type="Proteomes" id="UP000310032">
    <property type="component" value="Unassembled WGS sequence"/>
</dbReference>
<dbReference type="Proteomes" id="UP000278164">
    <property type="component" value="Unassembled WGS sequence"/>
</dbReference>
<dbReference type="OrthoDB" id="1132102at2"/>
<dbReference type="EMBL" id="RAYI01000034">
    <property type="protein sequence ID" value="RLT72518.1"/>
    <property type="molecule type" value="Genomic_DNA"/>
</dbReference>
<evidence type="ECO:0000313" key="11">
    <source>
        <dbReference type="Proteomes" id="UP000310032"/>
    </source>
</evidence>
<reference evidence="8 10" key="1">
    <citation type="submission" date="2018-09" db="EMBL/GenBank/DDBJ databases">
        <title>Murine metabolic-syndrome-specific gut microbial biobank.</title>
        <authorList>
            <person name="Liu C."/>
        </authorList>
    </citation>
    <scope>NUCLEOTIDE SEQUENCE [LARGE SCALE GENOMIC DNA]</scope>
    <source>
        <strain evidence="8 10">8-P5</strain>
    </source>
</reference>
<evidence type="ECO:0000313" key="10">
    <source>
        <dbReference type="Proteomes" id="UP000278164"/>
    </source>
</evidence>
<evidence type="ECO:0000256" key="1">
    <source>
        <dbReference type="ARBA" id="ARBA00022679"/>
    </source>
</evidence>
<dbReference type="CDD" id="cd07995">
    <property type="entry name" value="TPK"/>
    <property type="match status" value="1"/>
</dbReference>
<evidence type="ECO:0000259" key="7">
    <source>
        <dbReference type="Pfam" id="PF21275"/>
    </source>
</evidence>
<evidence type="ECO:0000259" key="6">
    <source>
        <dbReference type="Pfam" id="PF04263"/>
    </source>
</evidence>
<dbReference type="GO" id="GO:0005524">
    <property type="term" value="F:ATP binding"/>
    <property type="evidence" value="ECO:0007669"/>
    <property type="project" value="UniProtKB-KW"/>
</dbReference>
<dbReference type="EC" id="2.7.6.2" evidence="5"/>
<comment type="caution">
    <text evidence="8">The sequence shown here is derived from an EMBL/GenBank/DDBJ whole genome shotgun (WGS) entry which is preliminary data.</text>
</comment>
<dbReference type="RefSeq" id="WP_121736925.1">
    <property type="nucleotide sequence ID" value="NZ_QXXG01000038.1"/>
</dbReference>
<evidence type="ECO:0000256" key="2">
    <source>
        <dbReference type="ARBA" id="ARBA00022741"/>
    </source>
</evidence>
<dbReference type="InterPro" id="IPR006282">
    <property type="entry name" value="Thi_PPkinase"/>
</dbReference>
<dbReference type="Pfam" id="PF21275">
    <property type="entry name" value="Thi_PPkinase_C"/>
    <property type="match status" value="1"/>
</dbReference>
<keyword evidence="4" id="KW-0067">ATP-binding</keyword>
<evidence type="ECO:0000313" key="9">
    <source>
        <dbReference type="EMBL" id="TGY62885.1"/>
    </source>
</evidence>
<dbReference type="GO" id="GO:0006772">
    <property type="term" value="P:thiamine metabolic process"/>
    <property type="evidence" value="ECO:0007669"/>
    <property type="project" value="UniProtKB-UniRule"/>
</dbReference>
<name>A0A3L7ZLA3_PARDI</name>
<dbReference type="GO" id="GO:0009229">
    <property type="term" value="P:thiamine diphosphate biosynthetic process"/>
    <property type="evidence" value="ECO:0007669"/>
    <property type="project" value="InterPro"/>
</dbReference>
<feature type="domain" description="Thiamin pyrophosphokinase-like substrate-binding" evidence="7">
    <location>
        <begin position="138"/>
        <end position="202"/>
    </location>
</feature>
<proteinExistence type="predicted"/>
<dbReference type="EMBL" id="SRYM01000003">
    <property type="protein sequence ID" value="TGY62885.1"/>
    <property type="molecule type" value="Genomic_DNA"/>
</dbReference>
<dbReference type="NCBIfam" id="TIGR01378">
    <property type="entry name" value="thi_PPkinase"/>
    <property type="match status" value="1"/>
</dbReference>
<keyword evidence="2" id="KW-0547">Nucleotide-binding</keyword>
<evidence type="ECO:0000256" key="3">
    <source>
        <dbReference type="ARBA" id="ARBA00022777"/>
    </source>
</evidence>
<dbReference type="PANTHER" id="PTHR41299:SF1">
    <property type="entry name" value="THIAMINE PYROPHOSPHOKINASE"/>
    <property type="match status" value="1"/>
</dbReference>
<dbReference type="InterPro" id="IPR036759">
    <property type="entry name" value="TPK_catalytic_sf"/>
</dbReference>
<sequence>MEDSTEVKEKECVVIANGRFPSAELPLRLLKEAKTIIACDGAVKTLYEKGIHPDAIVGDLDSIPADLHKRYADRIHHVEDQEINDLTKSVRFAHAQGYREVLILGATGLREDHTLGNISLLMDYAPLFKRVEMLSDYGLFTPILKTTTFASYPGQQISIFVLYPEGEISTEGLRWPIYQRKFTSWWQGTLNEALGNQFTVTLSPDCRVIIYREAPYTKSLCGEVY</sequence>
<keyword evidence="3 8" id="KW-0418">Kinase</keyword>
<dbReference type="AlphaFoldDB" id="A0A3L7ZLA3"/>
<dbReference type="InterPro" id="IPR007371">
    <property type="entry name" value="TPK_catalytic"/>
</dbReference>
<dbReference type="Gene3D" id="3.40.50.10240">
    <property type="entry name" value="Thiamin pyrophosphokinase, catalytic domain"/>
    <property type="match status" value="1"/>
</dbReference>
<dbReference type="InterPro" id="IPR049442">
    <property type="entry name" value="Thi_PPkinase-like_C"/>
</dbReference>
<accession>A0A3L7ZLA3</accession>
<gene>
    <name evidence="8" type="ORF">D7V78_15260</name>
    <name evidence="9" type="ORF">E5342_01855</name>
</gene>